<evidence type="ECO:0008006" key="4">
    <source>
        <dbReference type="Google" id="ProtNLM"/>
    </source>
</evidence>
<organism evidence="2 3">
    <name type="scientific">Treponema medium ATCC 700293</name>
    <dbReference type="NCBI Taxonomy" id="1125700"/>
    <lineage>
        <taxon>Bacteria</taxon>
        <taxon>Pseudomonadati</taxon>
        <taxon>Spirochaetota</taxon>
        <taxon>Spirochaetia</taxon>
        <taxon>Spirochaetales</taxon>
        <taxon>Treponemataceae</taxon>
        <taxon>Treponema</taxon>
    </lineage>
</organism>
<evidence type="ECO:0000313" key="3">
    <source>
        <dbReference type="Proteomes" id="UP000014634"/>
    </source>
</evidence>
<dbReference type="AlphaFoldDB" id="A0AA87NPL3"/>
<evidence type="ECO:0000256" key="1">
    <source>
        <dbReference type="SAM" id="MobiDB-lite"/>
    </source>
</evidence>
<feature type="region of interest" description="Disordered" evidence="1">
    <location>
        <begin position="45"/>
        <end position="70"/>
    </location>
</feature>
<dbReference type="Proteomes" id="UP000014634">
    <property type="component" value="Unassembled WGS sequence"/>
</dbReference>
<protein>
    <recommendedName>
        <fullName evidence="4">Excisionase family DNA binding domain-containing protein</fullName>
    </recommendedName>
</protein>
<sequence length="70" mass="8017">MNGYITVQEAAEKWGVTPRQVQILCKENRIAGTMRMSRIWIIPENAQKPTNTKRTSNKMRGKKFAATHSI</sequence>
<name>A0AA87NPL3_TREMD</name>
<proteinExistence type="predicted"/>
<accession>A0AA87NPL3</accession>
<feature type="compositionally biased region" description="Basic residues" evidence="1">
    <location>
        <begin position="55"/>
        <end position="70"/>
    </location>
</feature>
<dbReference type="EMBL" id="ATFE01000016">
    <property type="protein sequence ID" value="EPF27667.1"/>
    <property type="molecule type" value="Genomic_DNA"/>
</dbReference>
<reference evidence="2 3" key="1">
    <citation type="submission" date="2013-04" db="EMBL/GenBank/DDBJ databases">
        <title>The Genome Sequence of Treponema medium ATCC 700293.</title>
        <authorList>
            <consortium name="The Broad Institute Genomics Platform"/>
            <person name="Earl A."/>
            <person name="Ward D."/>
            <person name="Feldgarden M."/>
            <person name="Gevers D."/>
            <person name="Leonetti C."/>
            <person name="Blanton J.M."/>
            <person name="Dewhirst F.E."/>
            <person name="Izard J."/>
            <person name="Walker B."/>
            <person name="Young S."/>
            <person name="Zeng Q."/>
            <person name="Gargeya S."/>
            <person name="Fitzgerald M."/>
            <person name="Haas B."/>
            <person name="Abouelleil A."/>
            <person name="Allen A.W."/>
            <person name="Alvarado L."/>
            <person name="Arachchi H.M."/>
            <person name="Berlin A.M."/>
            <person name="Chapman S.B."/>
            <person name="Gainer-Dewar J."/>
            <person name="Goldberg J."/>
            <person name="Griggs A."/>
            <person name="Gujja S."/>
            <person name="Hansen M."/>
            <person name="Howarth C."/>
            <person name="Imamovic A."/>
            <person name="Ireland A."/>
            <person name="Larimer J."/>
            <person name="McCowan C."/>
            <person name="Murphy C."/>
            <person name="Pearson M."/>
            <person name="Poon T.W."/>
            <person name="Priest M."/>
            <person name="Roberts A."/>
            <person name="Saif S."/>
            <person name="Shea T."/>
            <person name="Sisk P."/>
            <person name="Sykes S."/>
            <person name="Wortman J."/>
            <person name="Nusbaum C."/>
            <person name="Birren B."/>
        </authorList>
    </citation>
    <scope>NUCLEOTIDE SEQUENCE [LARGE SCALE GENOMIC DNA]</scope>
    <source>
        <strain evidence="2 3">ATCC 700293</strain>
    </source>
</reference>
<gene>
    <name evidence="2" type="ORF">HMPREF9195_02165</name>
</gene>
<dbReference type="RefSeq" id="WP_016524089.1">
    <property type="nucleotide sequence ID" value="NZ_KE332517.1"/>
</dbReference>
<evidence type="ECO:0000313" key="2">
    <source>
        <dbReference type="EMBL" id="EPF27667.1"/>
    </source>
</evidence>
<comment type="caution">
    <text evidence="2">The sequence shown here is derived from an EMBL/GenBank/DDBJ whole genome shotgun (WGS) entry which is preliminary data.</text>
</comment>